<gene>
    <name evidence="1" type="ORF">QQ020_00810</name>
</gene>
<proteinExistence type="predicted"/>
<dbReference type="Proteomes" id="UP001172083">
    <property type="component" value="Unassembled WGS sequence"/>
</dbReference>
<dbReference type="RefSeq" id="WP_346755898.1">
    <property type="nucleotide sequence ID" value="NZ_JAUJEB010000001.1"/>
</dbReference>
<name>A0ABT8KYN9_9BACT</name>
<accession>A0ABT8KYN9</accession>
<evidence type="ECO:0000313" key="1">
    <source>
        <dbReference type="EMBL" id="MDN5210555.1"/>
    </source>
</evidence>
<organism evidence="1 2">
    <name type="scientific">Agaribacillus aureus</name>
    <dbReference type="NCBI Taxonomy" id="3051825"/>
    <lineage>
        <taxon>Bacteria</taxon>
        <taxon>Pseudomonadati</taxon>
        <taxon>Bacteroidota</taxon>
        <taxon>Cytophagia</taxon>
        <taxon>Cytophagales</taxon>
        <taxon>Splendidivirgaceae</taxon>
        <taxon>Agaribacillus</taxon>
    </lineage>
</organism>
<sequence length="67" mass="7868">MAVYTLNEAIQIIFNDREYYLSLSKIDRGAMRSYKTRYDNNTLTIDSQISIVKKYNKKAKVTITIEL</sequence>
<protein>
    <submittedName>
        <fullName evidence="1">Uncharacterized protein</fullName>
    </submittedName>
</protein>
<reference evidence="1" key="1">
    <citation type="submission" date="2023-06" db="EMBL/GenBank/DDBJ databases">
        <title>Genomic of Agaribacillus aureum.</title>
        <authorList>
            <person name="Wang G."/>
        </authorList>
    </citation>
    <scope>NUCLEOTIDE SEQUENCE</scope>
    <source>
        <strain evidence="1">BMA12</strain>
    </source>
</reference>
<evidence type="ECO:0000313" key="2">
    <source>
        <dbReference type="Proteomes" id="UP001172083"/>
    </source>
</evidence>
<comment type="caution">
    <text evidence="1">The sequence shown here is derived from an EMBL/GenBank/DDBJ whole genome shotgun (WGS) entry which is preliminary data.</text>
</comment>
<keyword evidence="2" id="KW-1185">Reference proteome</keyword>
<dbReference type="EMBL" id="JAUJEB010000001">
    <property type="protein sequence ID" value="MDN5210555.1"/>
    <property type="molecule type" value="Genomic_DNA"/>
</dbReference>